<gene>
    <name evidence="1" type="ORF">AFM12_17310</name>
</gene>
<dbReference type="STRING" id="1605367.AFM12_17310"/>
<dbReference type="NCBIfam" id="NF003816">
    <property type="entry name" value="PRK05406.1-5"/>
    <property type="match status" value="1"/>
</dbReference>
<dbReference type="NCBIfam" id="NF003814">
    <property type="entry name" value="PRK05406.1-3"/>
    <property type="match status" value="1"/>
</dbReference>
<comment type="caution">
    <text evidence="1">The sequence shown here is derived from an EMBL/GenBank/DDBJ whole genome shotgun (WGS) entry which is preliminary data.</text>
</comment>
<organism evidence="1 2">
    <name type="scientific">Jiulongibacter sediminis</name>
    <dbReference type="NCBI Taxonomy" id="1605367"/>
    <lineage>
        <taxon>Bacteria</taxon>
        <taxon>Pseudomonadati</taxon>
        <taxon>Bacteroidota</taxon>
        <taxon>Cytophagia</taxon>
        <taxon>Cytophagales</taxon>
        <taxon>Leadbetterellaceae</taxon>
        <taxon>Jiulongibacter</taxon>
    </lineage>
</organism>
<dbReference type="OrthoDB" id="9773478at2"/>
<dbReference type="PATRIC" id="fig|1605367.3.peg.895"/>
<accession>A0A0P7C4V3</accession>
<dbReference type="EMBL" id="LGTQ01000013">
    <property type="protein sequence ID" value="KPM46986.1"/>
    <property type="molecule type" value="Genomic_DNA"/>
</dbReference>
<name>A0A0P7C4V3_9BACT</name>
<dbReference type="PANTHER" id="PTHR30292">
    <property type="entry name" value="UNCHARACTERIZED PROTEIN YBGL-RELATED"/>
    <property type="match status" value="1"/>
</dbReference>
<evidence type="ECO:0000313" key="1">
    <source>
        <dbReference type="EMBL" id="KPM46986.1"/>
    </source>
</evidence>
<dbReference type="AlphaFoldDB" id="A0A0P7C4V3"/>
<reference evidence="1 2" key="1">
    <citation type="submission" date="2015-07" db="EMBL/GenBank/DDBJ databases">
        <title>The draft genome sequence of Leadbetterella sp. JN14-9.</title>
        <authorList>
            <person name="Liu Y."/>
            <person name="Du J."/>
            <person name="Shao Z."/>
        </authorList>
    </citation>
    <scope>NUCLEOTIDE SEQUENCE [LARGE SCALE GENOMIC DNA]</scope>
    <source>
        <strain evidence="1 2">JN14-9</strain>
    </source>
</reference>
<sequence length="239" mass="27062">MVDLNCDMGEVEETWLNGRDQELMTYLDSINISCGFHAGNERLIRQTISKAVELKLNIGIHPGFDDPENFGRKELPLSSDSLSDLIKKQFDRFLKWSDEEGAIINHIKAHGALYNLLARDAELSLVYLQVIRGYNPNWIVFGLPKSQTAKVAKNQNQPFWPEAFADRTYTDKGALTPRSEKGALIEDPEKAYNQVKDILEKGNVMSNNNIRIDLKAKTFCIHGDGSKALEIAQRLQNLR</sequence>
<keyword evidence="2" id="KW-1185">Reference proteome</keyword>
<dbReference type="Gene3D" id="3.20.20.370">
    <property type="entry name" value="Glycoside hydrolase/deacetylase"/>
    <property type="match status" value="1"/>
</dbReference>
<dbReference type="Pfam" id="PF03746">
    <property type="entry name" value="LamB_YcsF"/>
    <property type="match status" value="1"/>
</dbReference>
<dbReference type="GO" id="GO:0005975">
    <property type="term" value="P:carbohydrate metabolic process"/>
    <property type="evidence" value="ECO:0007669"/>
    <property type="project" value="InterPro"/>
</dbReference>
<evidence type="ECO:0000313" key="2">
    <source>
        <dbReference type="Proteomes" id="UP000050454"/>
    </source>
</evidence>
<dbReference type="InterPro" id="IPR011330">
    <property type="entry name" value="Glyco_hydro/deAcase_b/a-brl"/>
</dbReference>
<dbReference type="RefSeq" id="WP_055150921.1">
    <property type="nucleotide sequence ID" value="NZ_JXSZ01000013.1"/>
</dbReference>
<proteinExistence type="predicted"/>
<dbReference type="InterPro" id="IPR005501">
    <property type="entry name" value="LamB/YcsF/PxpA-like"/>
</dbReference>
<dbReference type="CDD" id="cd10801">
    <property type="entry name" value="LamB_YcsF_like_1"/>
    <property type="match status" value="1"/>
</dbReference>
<dbReference type="SUPFAM" id="SSF88713">
    <property type="entry name" value="Glycoside hydrolase/deacetylase"/>
    <property type="match status" value="1"/>
</dbReference>
<dbReference type="PANTHER" id="PTHR30292:SF0">
    <property type="entry name" value="5-OXOPROLINASE SUBUNIT A"/>
    <property type="match status" value="1"/>
</dbReference>
<evidence type="ECO:0008006" key="3">
    <source>
        <dbReference type="Google" id="ProtNLM"/>
    </source>
</evidence>
<dbReference type="Proteomes" id="UP000050454">
    <property type="component" value="Unassembled WGS sequence"/>
</dbReference>
<protein>
    <recommendedName>
        <fullName evidence="3">LamB/YcsF family protein</fullName>
    </recommendedName>
</protein>